<dbReference type="PANTHER" id="PTHR33223">
    <property type="entry name" value="CCHC-TYPE DOMAIN-CONTAINING PROTEIN"/>
    <property type="match status" value="1"/>
</dbReference>
<comment type="caution">
    <text evidence="2">The sequence shown here is derived from an EMBL/GenBank/DDBJ whole genome shotgun (WGS) entry which is preliminary data.</text>
</comment>
<proteinExistence type="predicted"/>
<keyword evidence="3" id="KW-1185">Reference proteome</keyword>
<accession>A0AA38TK70</accession>
<organism evidence="2 3">
    <name type="scientific">Centaurea solstitialis</name>
    <name type="common">yellow star-thistle</name>
    <dbReference type="NCBI Taxonomy" id="347529"/>
    <lineage>
        <taxon>Eukaryota</taxon>
        <taxon>Viridiplantae</taxon>
        <taxon>Streptophyta</taxon>
        <taxon>Embryophyta</taxon>
        <taxon>Tracheophyta</taxon>
        <taxon>Spermatophyta</taxon>
        <taxon>Magnoliopsida</taxon>
        <taxon>eudicotyledons</taxon>
        <taxon>Gunneridae</taxon>
        <taxon>Pentapetalae</taxon>
        <taxon>asterids</taxon>
        <taxon>campanulids</taxon>
        <taxon>Asterales</taxon>
        <taxon>Asteraceae</taxon>
        <taxon>Carduoideae</taxon>
        <taxon>Cardueae</taxon>
        <taxon>Centaureinae</taxon>
        <taxon>Centaurea</taxon>
    </lineage>
</organism>
<dbReference type="Proteomes" id="UP001172457">
    <property type="component" value="Chromosome 3"/>
</dbReference>
<feature type="domain" description="Retrotransposon gag" evidence="1">
    <location>
        <begin position="243"/>
        <end position="335"/>
    </location>
</feature>
<dbReference type="PANTHER" id="PTHR33223:SF6">
    <property type="entry name" value="CCHC-TYPE DOMAIN-CONTAINING PROTEIN"/>
    <property type="match status" value="1"/>
</dbReference>
<dbReference type="AlphaFoldDB" id="A0AA38TK70"/>
<evidence type="ECO:0000313" key="2">
    <source>
        <dbReference type="EMBL" id="KAJ9558513.1"/>
    </source>
</evidence>
<dbReference type="EMBL" id="JARYMX010000003">
    <property type="protein sequence ID" value="KAJ9558513.1"/>
    <property type="molecule type" value="Genomic_DNA"/>
</dbReference>
<evidence type="ECO:0000259" key="1">
    <source>
        <dbReference type="Pfam" id="PF03732"/>
    </source>
</evidence>
<sequence length="482" mass="55184">MKEADVKFWYGLGASESSDCGWCRPDGLYPGPKWGRVGRVWGEGANQDDVLFGCKEEKVAGSGMVSSSILVGLAPAEVKEGDIHKAAFRVRCGHDKFLARLSDLVAAQLHWLQGQVGTVGIRCLDAVVRNAYRRKCRTPIYWGEVNEYLNYIERPVAVLERKVKKLRNKEIEIVKVQWQHRKGFEWTWEPEAEMRLNYPDLFINGQFSGLPSEDPNLHLKSFMEITDSFIIPGVSNEAIRLNLFTFSLRDRAKSWFNSLQSGSIMSWNDLVKSFLKKFFPLIRHAKSRNEIKIFKQMDDEALPDAWERYKELLRKCPHHGIPYCIQLELFYNGLTTVAKQMLDVTAKGAFTTCTYNDGFDILERISNNNLYWANPQTLIQQQTTGTYETDAYNELAAQLTSMAEMLKNMNNGSRVQSVVETSYPVVNDVSCVFCGGDHVFEECPSNLDSVNYFGNHERGYDYFQTYNEGWTQHQIFLGIVKL</sequence>
<gene>
    <name evidence="2" type="ORF">OSB04_013127</name>
</gene>
<evidence type="ECO:0000313" key="3">
    <source>
        <dbReference type="Proteomes" id="UP001172457"/>
    </source>
</evidence>
<reference evidence="2" key="1">
    <citation type="submission" date="2023-03" db="EMBL/GenBank/DDBJ databases">
        <title>Chromosome-scale reference genome and RAD-based genetic map of yellow starthistle (Centaurea solstitialis) reveal putative structural variation and QTLs associated with invader traits.</title>
        <authorList>
            <person name="Reatini B."/>
            <person name="Cang F.A."/>
            <person name="Jiang Q."/>
            <person name="Mckibben M.T.W."/>
            <person name="Barker M.S."/>
            <person name="Rieseberg L.H."/>
            <person name="Dlugosch K.M."/>
        </authorList>
    </citation>
    <scope>NUCLEOTIDE SEQUENCE</scope>
    <source>
        <strain evidence="2">CAN-66</strain>
        <tissue evidence="2">Leaf</tissue>
    </source>
</reference>
<name>A0AA38TK70_9ASTR</name>
<dbReference type="Pfam" id="PF03732">
    <property type="entry name" value="Retrotrans_gag"/>
    <property type="match status" value="1"/>
</dbReference>
<dbReference type="InterPro" id="IPR005162">
    <property type="entry name" value="Retrotrans_gag_dom"/>
</dbReference>
<protein>
    <recommendedName>
        <fullName evidence="1">Retrotransposon gag domain-containing protein</fullName>
    </recommendedName>
</protein>